<gene>
    <name evidence="1" type="ORF">SAMN05216352_104200</name>
</gene>
<dbReference type="InterPro" id="IPR011009">
    <property type="entry name" value="Kinase-like_dom_sf"/>
</dbReference>
<sequence>MSAYRELADSVRMTGKGSCPWFGEKDDKLELIGKGRSAYVFKILSTEKVLKVFFPDFTHIAKEEAAIYHDLEGLEFFPTLYEAGSNYLVLDYIEGYTLFECLQQGIPVSEQNMNEVDQALDLARKKGLNPSDIHLRNIIITPHGGIKIIDVARYRQTKQCTQWDDLKRAFYRFYRKPYFPKRLPIFILNTIAALYKRKWLPEF</sequence>
<organism evidence="1 2">
    <name type="scientific">Alteribacillus bidgolensis</name>
    <dbReference type="NCBI Taxonomy" id="930129"/>
    <lineage>
        <taxon>Bacteria</taxon>
        <taxon>Bacillati</taxon>
        <taxon>Bacillota</taxon>
        <taxon>Bacilli</taxon>
        <taxon>Bacillales</taxon>
        <taxon>Bacillaceae</taxon>
        <taxon>Alteribacillus</taxon>
    </lineage>
</organism>
<dbReference type="Gene3D" id="1.10.510.10">
    <property type="entry name" value="Transferase(Phosphotransferase) domain 1"/>
    <property type="match status" value="1"/>
</dbReference>
<dbReference type="SUPFAM" id="SSF56112">
    <property type="entry name" value="Protein kinase-like (PK-like)"/>
    <property type="match status" value="1"/>
</dbReference>
<dbReference type="PANTHER" id="PTHR37171:SF1">
    <property type="entry name" value="SERINE_THREONINE-PROTEIN KINASE YRZF-RELATED"/>
    <property type="match status" value="1"/>
</dbReference>
<accession>A0A1G8HCR4</accession>
<dbReference type="OrthoDB" id="529320at2"/>
<dbReference type="InterPro" id="IPR052396">
    <property type="entry name" value="Meiotic_Drive_Suppr_Kinase"/>
</dbReference>
<keyword evidence="2" id="KW-1185">Reference proteome</keyword>
<dbReference type="PANTHER" id="PTHR37171">
    <property type="entry name" value="SERINE/THREONINE-PROTEIN KINASE YRZF-RELATED"/>
    <property type="match status" value="1"/>
</dbReference>
<name>A0A1G8HCR4_9BACI</name>
<reference evidence="1 2" key="1">
    <citation type="submission" date="2016-10" db="EMBL/GenBank/DDBJ databases">
        <authorList>
            <person name="de Groot N.N."/>
        </authorList>
    </citation>
    <scope>NUCLEOTIDE SEQUENCE [LARGE SCALE GENOMIC DNA]</scope>
    <source>
        <strain evidence="2">P4B,CCM 7963,CECT 7998,DSM 25260,IBRC-M 10614,KCTC 13821</strain>
    </source>
</reference>
<evidence type="ECO:0008006" key="3">
    <source>
        <dbReference type="Google" id="ProtNLM"/>
    </source>
</evidence>
<dbReference type="Gene3D" id="3.30.200.20">
    <property type="entry name" value="Phosphorylase Kinase, domain 1"/>
    <property type="match status" value="1"/>
</dbReference>
<evidence type="ECO:0000313" key="1">
    <source>
        <dbReference type="EMBL" id="SDI04291.1"/>
    </source>
</evidence>
<evidence type="ECO:0000313" key="2">
    <source>
        <dbReference type="Proteomes" id="UP000199017"/>
    </source>
</evidence>
<dbReference type="EMBL" id="FNDU01000004">
    <property type="protein sequence ID" value="SDI04291.1"/>
    <property type="molecule type" value="Genomic_DNA"/>
</dbReference>
<dbReference type="Proteomes" id="UP000199017">
    <property type="component" value="Unassembled WGS sequence"/>
</dbReference>
<protein>
    <recommendedName>
        <fullName evidence="3">Serine/threonine protein kinase</fullName>
    </recommendedName>
</protein>
<proteinExistence type="predicted"/>
<dbReference type="RefSeq" id="WP_091583753.1">
    <property type="nucleotide sequence ID" value="NZ_FNDU01000004.1"/>
</dbReference>
<dbReference type="AlphaFoldDB" id="A0A1G8HCR4"/>
<dbReference type="STRING" id="930129.SAMN05216352_104200"/>